<sequence length="223" mass="24648">MCIMATRESGGDEGRAAREQVRARGKLVMDGLIDAILRSSPRDPFDATRNSHDGAQKRGRNHAESRGECVGENGETCTQGGYQEIASRVSGIDVRDFEGLLKDLDSLVQTPIEPDVELEEVERLTQVLEGSIPHLRKIFAQFSETCSKELLPWAIDCANEPIGLGPVASELFADIDRLIQAGNRVKWLSDVVKQETQGGQDGQAEERDRILLELDRDVKLFGM</sequence>
<evidence type="ECO:0000313" key="2">
    <source>
        <dbReference type="EMBL" id="CAD9663331.1"/>
    </source>
</evidence>
<evidence type="ECO:0000256" key="1">
    <source>
        <dbReference type="SAM" id="MobiDB-lite"/>
    </source>
</evidence>
<reference evidence="2" key="1">
    <citation type="submission" date="2021-01" db="EMBL/GenBank/DDBJ databases">
        <authorList>
            <person name="Corre E."/>
            <person name="Pelletier E."/>
            <person name="Niang G."/>
            <person name="Scheremetjew M."/>
            <person name="Finn R."/>
            <person name="Kale V."/>
            <person name="Holt S."/>
            <person name="Cochrane G."/>
            <person name="Meng A."/>
            <person name="Brown T."/>
            <person name="Cohen L."/>
        </authorList>
    </citation>
    <scope>NUCLEOTIDE SEQUENCE</scope>
    <source>
        <strain evidence="2">NY070348D</strain>
    </source>
</reference>
<name>A0A7S2R869_9STRA</name>
<proteinExistence type="predicted"/>
<dbReference type="AlphaFoldDB" id="A0A7S2R869"/>
<organism evidence="2">
    <name type="scientific">Mucochytrium quahogii</name>
    <dbReference type="NCBI Taxonomy" id="96639"/>
    <lineage>
        <taxon>Eukaryota</taxon>
        <taxon>Sar</taxon>
        <taxon>Stramenopiles</taxon>
        <taxon>Bigyra</taxon>
        <taxon>Labyrinthulomycetes</taxon>
        <taxon>Thraustochytrida</taxon>
        <taxon>Thraustochytriidae</taxon>
        <taxon>Mucochytrium</taxon>
    </lineage>
</organism>
<gene>
    <name evidence="2" type="ORF">QSP1433_LOCUS623</name>
</gene>
<feature type="region of interest" description="Disordered" evidence="1">
    <location>
        <begin position="40"/>
        <end position="74"/>
    </location>
</feature>
<accession>A0A7S2R869</accession>
<dbReference type="EMBL" id="HBHK01001068">
    <property type="protein sequence ID" value="CAD9663331.1"/>
    <property type="molecule type" value="Transcribed_RNA"/>
</dbReference>
<feature type="compositionally biased region" description="Basic and acidic residues" evidence="1">
    <location>
        <begin position="40"/>
        <end position="69"/>
    </location>
</feature>
<protein>
    <submittedName>
        <fullName evidence="2">Uncharacterized protein</fullName>
    </submittedName>
</protein>